<sequence>MLRPTTDSPYLINLQLRDPIASGHLYLACTPPNGFKPLSAATAAVFCAAPARLAENLPSNPSDYWVGESFDIGREFKTPPTPQEPVAGPSTVSPDEARHCVVSRPGNSRATTQESFLTARTEPSSTTSRNGVSSTWTQNGDTRYTSVAVKSEYEQELRLSGPSSGQPLIDILVEESATSETRGRKGKGKASEASLKGESMPTPKLLSRLTSALRKIQGCAAVAEKVDVIEMSKNEPLRAEDDCRVV</sequence>
<feature type="region of interest" description="Disordered" evidence="1">
    <location>
        <begin position="76"/>
        <end position="139"/>
    </location>
</feature>
<accession>A0A427XW79</accession>
<organism evidence="2 3">
    <name type="scientific">Saitozyma podzolica</name>
    <dbReference type="NCBI Taxonomy" id="1890683"/>
    <lineage>
        <taxon>Eukaryota</taxon>
        <taxon>Fungi</taxon>
        <taxon>Dikarya</taxon>
        <taxon>Basidiomycota</taxon>
        <taxon>Agaricomycotina</taxon>
        <taxon>Tremellomycetes</taxon>
        <taxon>Tremellales</taxon>
        <taxon>Trimorphomycetaceae</taxon>
        <taxon>Saitozyma</taxon>
    </lineage>
</organism>
<dbReference type="AlphaFoldDB" id="A0A427XW79"/>
<keyword evidence="3" id="KW-1185">Reference proteome</keyword>
<protein>
    <submittedName>
        <fullName evidence="2">Uncharacterized protein</fullName>
    </submittedName>
</protein>
<evidence type="ECO:0000313" key="3">
    <source>
        <dbReference type="Proteomes" id="UP000279259"/>
    </source>
</evidence>
<dbReference type="Proteomes" id="UP000279259">
    <property type="component" value="Unassembled WGS sequence"/>
</dbReference>
<feature type="region of interest" description="Disordered" evidence="1">
    <location>
        <begin position="175"/>
        <end position="203"/>
    </location>
</feature>
<dbReference type="EMBL" id="RSCD01000025">
    <property type="protein sequence ID" value="RSH82975.1"/>
    <property type="molecule type" value="Genomic_DNA"/>
</dbReference>
<proteinExistence type="predicted"/>
<reference evidence="2 3" key="1">
    <citation type="submission" date="2018-11" db="EMBL/GenBank/DDBJ databases">
        <title>Genome sequence of Saitozyma podzolica DSM 27192.</title>
        <authorList>
            <person name="Aliyu H."/>
            <person name="Gorte O."/>
            <person name="Ochsenreither K."/>
        </authorList>
    </citation>
    <scope>NUCLEOTIDE SEQUENCE [LARGE SCALE GENOMIC DNA]</scope>
    <source>
        <strain evidence="2 3">DSM 27192</strain>
    </source>
</reference>
<evidence type="ECO:0000313" key="2">
    <source>
        <dbReference type="EMBL" id="RSH82975.1"/>
    </source>
</evidence>
<evidence type="ECO:0000256" key="1">
    <source>
        <dbReference type="SAM" id="MobiDB-lite"/>
    </source>
</evidence>
<feature type="compositionally biased region" description="Polar residues" evidence="1">
    <location>
        <begin position="105"/>
        <end position="139"/>
    </location>
</feature>
<comment type="caution">
    <text evidence="2">The sequence shown here is derived from an EMBL/GenBank/DDBJ whole genome shotgun (WGS) entry which is preliminary data.</text>
</comment>
<gene>
    <name evidence="2" type="ORF">EHS25_005684</name>
</gene>
<name>A0A427XW79_9TREE</name>